<evidence type="ECO:0000256" key="3">
    <source>
        <dbReference type="ARBA" id="ARBA00022801"/>
    </source>
</evidence>
<reference evidence="12 13" key="2">
    <citation type="journal article" date="2016" name="Genome Announc.">
        <title>Draft Genome Sequence of a Biocontrol Rhizobacterium, Chryseobacterium kwangjuense Strain KJ1R5, Isolated from Pepper (Capsicum annuum).</title>
        <authorList>
            <person name="Jeong J.J."/>
            <person name="Park H."/>
            <person name="Park B.H."/>
            <person name="Mannaa M."/>
            <person name="Sang M.K."/>
            <person name="Choi I.G."/>
            <person name="Kim K.D."/>
        </authorList>
    </citation>
    <scope>NUCLEOTIDE SEQUENCE [LARGE SCALE GENOMIC DNA]</scope>
    <source>
        <strain evidence="12 13">KJ1R5</strain>
    </source>
</reference>
<evidence type="ECO:0000256" key="6">
    <source>
        <dbReference type="ARBA" id="ARBA00023235"/>
    </source>
</evidence>
<dbReference type="Gene3D" id="3.40.50.300">
    <property type="entry name" value="P-loop containing nucleotide triphosphate hydrolases"/>
    <property type="match status" value="3"/>
</dbReference>
<evidence type="ECO:0000256" key="10">
    <source>
        <dbReference type="PROSITE-ProRule" id="PRU00560"/>
    </source>
</evidence>
<evidence type="ECO:0000313" key="13">
    <source>
        <dbReference type="Proteomes" id="UP000070513"/>
    </source>
</evidence>
<organism evidence="12 13">
    <name type="scientific">Chryseobacterium kwangjuense</name>
    <dbReference type="NCBI Taxonomy" id="267125"/>
    <lineage>
        <taxon>Bacteria</taxon>
        <taxon>Pseudomonadati</taxon>
        <taxon>Bacteroidota</taxon>
        <taxon>Flavobacteriia</taxon>
        <taxon>Flavobacteriales</taxon>
        <taxon>Weeksellaceae</taxon>
        <taxon>Chryseobacterium group</taxon>
        <taxon>Chryseobacterium</taxon>
    </lineage>
</organism>
<evidence type="ECO:0000256" key="1">
    <source>
        <dbReference type="ARBA" id="ARBA00009922"/>
    </source>
</evidence>
<feature type="domain" description="UvrD-like helicase ATP-binding" evidence="11">
    <location>
        <begin position="1"/>
        <end position="311"/>
    </location>
</feature>
<evidence type="ECO:0000256" key="4">
    <source>
        <dbReference type="ARBA" id="ARBA00022806"/>
    </source>
</evidence>
<dbReference type="GO" id="GO:0043138">
    <property type="term" value="F:3'-5' DNA helicase activity"/>
    <property type="evidence" value="ECO:0007669"/>
    <property type="project" value="TreeGrafter"/>
</dbReference>
<comment type="caution">
    <text evidence="12">The sequence shown here is derived from an EMBL/GenBank/DDBJ whole genome shotgun (WGS) entry which is preliminary data.</text>
</comment>
<dbReference type="EMBL" id="LPUR01000001">
    <property type="protein sequence ID" value="KXH86010.1"/>
    <property type="molecule type" value="Genomic_DNA"/>
</dbReference>
<dbReference type="InterPro" id="IPR013986">
    <property type="entry name" value="DExx_box_DNA_helicase_dom_sf"/>
</dbReference>
<dbReference type="AlphaFoldDB" id="A0A135WM69"/>
<evidence type="ECO:0000256" key="8">
    <source>
        <dbReference type="ARBA" id="ARBA00034808"/>
    </source>
</evidence>
<dbReference type="InterPro" id="IPR014016">
    <property type="entry name" value="UvrD-like_ATP-bd"/>
</dbReference>
<evidence type="ECO:0000256" key="5">
    <source>
        <dbReference type="ARBA" id="ARBA00022840"/>
    </source>
</evidence>
<dbReference type="InterPro" id="IPR000212">
    <property type="entry name" value="DNA_helicase_UvrD/REP"/>
</dbReference>
<evidence type="ECO:0000256" key="9">
    <source>
        <dbReference type="ARBA" id="ARBA00048988"/>
    </source>
</evidence>
<dbReference type="InterPro" id="IPR014017">
    <property type="entry name" value="DNA_helicase_UvrD-like_C"/>
</dbReference>
<keyword evidence="2 10" id="KW-0547">Nucleotide-binding</keyword>
<comment type="catalytic activity">
    <reaction evidence="7">
        <text>Couples ATP hydrolysis with the unwinding of duplex DNA by translocating in the 3'-5' direction.</text>
        <dbReference type="EC" id="5.6.2.4"/>
    </reaction>
</comment>
<dbReference type="PANTHER" id="PTHR11070:SF3">
    <property type="entry name" value="DNA 3'-5' HELICASE"/>
    <property type="match status" value="1"/>
</dbReference>
<comment type="similarity">
    <text evidence="1">Belongs to the helicase family. UvrD subfamily.</text>
</comment>
<dbReference type="Pfam" id="PF13361">
    <property type="entry name" value="UvrD_C"/>
    <property type="match status" value="1"/>
</dbReference>
<gene>
    <name evidence="12" type="ORF">AU378_04105</name>
</gene>
<evidence type="ECO:0000256" key="7">
    <source>
        <dbReference type="ARBA" id="ARBA00034617"/>
    </source>
</evidence>
<sequence>MTTITSETIIDTEEHFRIFAGPGAGKTHWLVNHMRHVLHTSKKLGTTKKIACITYTNIAVETIVKRLQFGADRIEVSTIHGFLYSNVIKPFIGNIADEFGFNVVKMDGHEEHRPSRSKIVQWLNQSPGAQRLRNPYTINQLTSLPYYIPGLVNWLATIDYKLYGDDINIFADNRQAYYYPANGDRRNFGSATCLNILTPELFLYKKLFWGRGILHHEDILFFSYILLRRYPFIVEVLKTKYPYFFVDEFQDTSPIQSRILNMIGENGTITGIIGDQAQSIYSFQGADPAHFTDYQLQGLKDYRIIDNRRSTNEIVGVLNHVRPDMDQRPLRDVPGDRCTLLIGNYRLASEYTRNICGENLTILSWDNLTARELRTQMTADRPETNLIEEMSSFDNSDRRNALISSLRAVEFAREKRFKEAMKEMQFNYRHVVNKNDRKAMALQGLSRLLSNFEEFKDRSFFEFYSHVRTNISTNFPAATRGKAKEFYDNYTYQQISVCLRIDDEKSPSKTIHKSKGDEFDNVLVVLKKEEHCDFLINQTLHKEEHRIFYVAVSRARERLFISVPTLEEDKLRQIEHLFEVNNL</sequence>
<dbReference type="GO" id="GO:0005829">
    <property type="term" value="C:cytosol"/>
    <property type="evidence" value="ECO:0007669"/>
    <property type="project" value="TreeGrafter"/>
</dbReference>
<protein>
    <recommendedName>
        <fullName evidence="8">DNA 3'-5' helicase</fullName>
        <ecNumber evidence="8">5.6.2.4</ecNumber>
    </recommendedName>
</protein>
<dbReference type="PROSITE" id="PS51198">
    <property type="entry name" value="UVRD_HELICASE_ATP_BIND"/>
    <property type="match status" value="1"/>
</dbReference>
<dbReference type="GO" id="GO:0016787">
    <property type="term" value="F:hydrolase activity"/>
    <property type="evidence" value="ECO:0007669"/>
    <property type="project" value="UniProtKB-UniRule"/>
</dbReference>
<keyword evidence="6" id="KW-0413">Isomerase</keyword>
<keyword evidence="5 10" id="KW-0067">ATP-binding</keyword>
<dbReference type="PANTHER" id="PTHR11070">
    <property type="entry name" value="UVRD / RECB / PCRA DNA HELICASE FAMILY MEMBER"/>
    <property type="match status" value="1"/>
</dbReference>
<feature type="binding site" evidence="10">
    <location>
        <begin position="20"/>
        <end position="27"/>
    </location>
    <ligand>
        <name>ATP</name>
        <dbReference type="ChEBI" id="CHEBI:30616"/>
    </ligand>
</feature>
<evidence type="ECO:0000259" key="11">
    <source>
        <dbReference type="PROSITE" id="PS51198"/>
    </source>
</evidence>
<dbReference type="GO" id="GO:0000725">
    <property type="term" value="P:recombinational repair"/>
    <property type="evidence" value="ECO:0007669"/>
    <property type="project" value="TreeGrafter"/>
</dbReference>
<keyword evidence="4 10" id="KW-0347">Helicase</keyword>
<dbReference type="GO" id="GO:0005524">
    <property type="term" value="F:ATP binding"/>
    <property type="evidence" value="ECO:0007669"/>
    <property type="project" value="UniProtKB-UniRule"/>
</dbReference>
<accession>A0A135WM69</accession>
<dbReference type="Proteomes" id="UP000070513">
    <property type="component" value="Unassembled WGS sequence"/>
</dbReference>
<reference evidence="13" key="1">
    <citation type="submission" date="2015-12" db="EMBL/GenBank/DDBJ databases">
        <title>Genome sequence of a biocontrol rhizobacterium Chryseobacterium kwangjuense strain KJ1R5 isolated from pepper (Capsicum annuum L.).</title>
        <authorList>
            <person name="Jeong J.-J."/>
            <person name="Park H."/>
            <person name="Mannaa M."/>
            <person name="Sang M.K."/>
            <person name="Choi I.-G."/>
            <person name="Kim K.D."/>
        </authorList>
    </citation>
    <scope>NUCLEOTIDE SEQUENCE [LARGE SCALE GENOMIC DNA]</scope>
    <source>
        <strain evidence="13">KJ1R5</strain>
    </source>
</reference>
<dbReference type="Gene3D" id="1.10.10.160">
    <property type="match status" value="1"/>
</dbReference>
<name>A0A135WM69_9FLAO</name>
<keyword evidence="3 10" id="KW-0378">Hydrolase</keyword>
<evidence type="ECO:0000313" key="12">
    <source>
        <dbReference type="EMBL" id="KXH86010.1"/>
    </source>
</evidence>
<dbReference type="InterPro" id="IPR027417">
    <property type="entry name" value="P-loop_NTPase"/>
</dbReference>
<dbReference type="EC" id="5.6.2.4" evidence="8"/>
<evidence type="ECO:0000256" key="2">
    <source>
        <dbReference type="ARBA" id="ARBA00022741"/>
    </source>
</evidence>
<dbReference type="SUPFAM" id="SSF52540">
    <property type="entry name" value="P-loop containing nucleoside triphosphate hydrolases"/>
    <property type="match status" value="1"/>
</dbReference>
<dbReference type="Pfam" id="PF00580">
    <property type="entry name" value="UvrD-helicase"/>
    <property type="match status" value="1"/>
</dbReference>
<dbReference type="GO" id="GO:0003677">
    <property type="term" value="F:DNA binding"/>
    <property type="evidence" value="ECO:0007669"/>
    <property type="project" value="InterPro"/>
</dbReference>
<proteinExistence type="inferred from homology"/>
<comment type="catalytic activity">
    <reaction evidence="9">
        <text>ATP + H2O = ADP + phosphate + H(+)</text>
        <dbReference type="Rhea" id="RHEA:13065"/>
        <dbReference type="ChEBI" id="CHEBI:15377"/>
        <dbReference type="ChEBI" id="CHEBI:15378"/>
        <dbReference type="ChEBI" id="CHEBI:30616"/>
        <dbReference type="ChEBI" id="CHEBI:43474"/>
        <dbReference type="ChEBI" id="CHEBI:456216"/>
        <dbReference type="EC" id="5.6.2.4"/>
    </reaction>
</comment>